<comment type="caution">
    <text evidence="2">The sequence shown here is derived from an EMBL/GenBank/DDBJ whole genome shotgun (WGS) entry which is preliminary data.</text>
</comment>
<gene>
    <name evidence="2" type="ORF">H9847_03875</name>
</gene>
<evidence type="ECO:0000313" key="2">
    <source>
        <dbReference type="EMBL" id="MBU3843995.1"/>
    </source>
</evidence>
<dbReference type="EMBL" id="JAHLFE010000071">
    <property type="protein sequence ID" value="MBU3843995.1"/>
    <property type="molecule type" value="Genomic_DNA"/>
</dbReference>
<name>A0A948TFN8_9GAMM</name>
<organism evidence="2 3">
    <name type="scientific">Candidatus Anaerobiospirillum pullicola</name>
    <dbReference type="NCBI Taxonomy" id="2838451"/>
    <lineage>
        <taxon>Bacteria</taxon>
        <taxon>Pseudomonadati</taxon>
        <taxon>Pseudomonadota</taxon>
        <taxon>Gammaproteobacteria</taxon>
        <taxon>Aeromonadales</taxon>
        <taxon>Succinivibrionaceae</taxon>
        <taxon>Anaerobiospirillum</taxon>
    </lineage>
</organism>
<dbReference type="AlphaFoldDB" id="A0A948TFN8"/>
<protein>
    <submittedName>
        <fullName evidence="2">Uncharacterized protein</fullName>
    </submittedName>
</protein>
<dbReference type="Proteomes" id="UP000733611">
    <property type="component" value="Unassembled WGS sequence"/>
</dbReference>
<accession>A0A948TFN8</accession>
<sequence>MGAISRLWQRVVLCLLLWGMSSYGSYVWALPVSTSVGLGQFWEAGRLDYVYGGSEVAAFVNTPEQIQLQLVLCAHNEAAPYRLTVLLPHNPAASGIIPVKLQVDGVTTPVYAEIVGNSLEFQVGTNFLITLPDSPTFVMEFTKEDAAYLKIPRQVQFPMERAALALEQVAKSCTILCQSQDFSCHQPLIAGILWPRSGFNTVATLAALQRYQQQDAVAAKAQGQQDTAQSATTTTTPDTTEQAYTSPLEVIDLDALCLRWPQDSTLNTANGKNSRWQKQLLNERRSMVSGLVSSIQAQESMPSFVLTQKCRAALDQVYERTGKDALSFLHELFYQPSGHYQQYMRLWNGVVIDTAHWELLQPEPQIKDFDYYLALFSLFSNTAITQYPQSYYDILKSREDPSSFIYGIENRYELETVKYYAVLARRINSSLSLKRNVSKALMAWGEFYQEFTMALPPIAKAQALRPVIYRQMLMRIWRLAGYPETLHLRPENSFVHGSEGKTTTNELLEARCSVFEGNNGDQFFFASPACVQAISLDLRNLGLSGAPLQEVVKRWDEFATAWQQSVFYLPNDEDVIGEHPRSGLALALLSIYKTYGFGDYFLLRKCLSSRDSDICAYDADLNYDVYQSELRKTIAALSTVSGKDARSLSDLNKLWSRYYESLCAYTNGLAQAGKIEAWRALFVQAVASTLQSETVLNAMFARQYGIDLTKEGDLE</sequence>
<reference evidence="2" key="2">
    <citation type="submission" date="2021-04" db="EMBL/GenBank/DDBJ databases">
        <authorList>
            <person name="Gilroy R."/>
        </authorList>
    </citation>
    <scope>NUCLEOTIDE SEQUENCE</scope>
    <source>
        <strain evidence="2">378</strain>
    </source>
</reference>
<evidence type="ECO:0000313" key="3">
    <source>
        <dbReference type="Proteomes" id="UP000733611"/>
    </source>
</evidence>
<feature type="region of interest" description="Disordered" evidence="1">
    <location>
        <begin position="222"/>
        <end position="243"/>
    </location>
</feature>
<evidence type="ECO:0000256" key="1">
    <source>
        <dbReference type="SAM" id="MobiDB-lite"/>
    </source>
</evidence>
<proteinExistence type="predicted"/>
<reference evidence="2" key="1">
    <citation type="journal article" date="2021" name="PeerJ">
        <title>Extensive microbial diversity within the chicken gut microbiome revealed by metagenomics and culture.</title>
        <authorList>
            <person name="Gilroy R."/>
            <person name="Ravi A."/>
            <person name="Getino M."/>
            <person name="Pursley I."/>
            <person name="Horton D.L."/>
            <person name="Alikhan N.F."/>
            <person name="Baker D."/>
            <person name="Gharbi K."/>
            <person name="Hall N."/>
            <person name="Watson M."/>
            <person name="Adriaenssens E.M."/>
            <person name="Foster-Nyarko E."/>
            <person name="Jarju S."/>
            <person name="Secka A."/>
            <person name="Antonio M."/>
            <person name="Oren A."/>
            <person name="Chaudhuri R.R."/>
            <person name="La Ragione R."/>
            <person name="Hildebrand F."/>
            <person name="Pallen M.J."/>
        </authorList>
    </citation>
    <scope>NUCLEOTIDE SEQUENCE</scope>
    <source>
        <strain evidence="2">378</strain>
    </source>
</reference>